<dbReference type="VEuPathDB" id="MicrosporidiaDB:AAJ76_5000027295"/>
<keyword evidence="2" id="KW-1185">Reference proteome</keyword>
<sequence length="256" mass="30371">MKINTKDYFIPKIKSITDDTVIYEEVLDPLSDAWNNLCRLQTIEDENKDIILNINFSKVEADTLLQTYELVNKGIIKQNEVKNTKEEKVNINIIRPCIEYFAKCIDIFNSKKDPNSNLIEYYIYIKFKNIEYIEIRRLNNPIKEQEVTVENYTIKIKKGTYNKISNTIHDTINLQRLTDFILKFNINIKRNIKYINLYISKLYILKYSDKSSGLVNYGNILEDGYGEILYIVTDDIYKIKRDTYSFSVYKNERVIL</sequence>
<dbReference type="RefSeq" id="XP_024330452.1">
    <property type="nucleotide sequence ID" value="XM_024475795.1"/>
</dbReference>
<gene>
    <name evidence="1" type="ORF">AAJ76_5000027295</name>
</gene>
<reference evidence="1 2" key="1">
    <citation type="journal article" date="2015" name="Environ. Microbiol.">
        <title>Genome analyses suggest the presence of polyploidy and recent human-driven expansions in eight global populations of the honeybee pathogen Nosema ceranae.</title>
        <authorList>
            <person name="Pelin A."/>
            <person name="Selman M."/>
            <person name="Aris-Brosou S."/>
            <person name="Farinelli L."/>
            <person name="Corradi N."/>
        </authorList>
    </citation>
    <scope>NUCLEOTIDE SEQUENCE [LARGE SCALE GENOMIC DNA]</scope>
    <source>
        <strain evidence="1 2">PA08 1199</strain>
    </source>
</reference>
<proteinExistence type="predicted"/>
<accession>A0A0F9WD04</accession>
<comment type="caution">
    <text evidence="1">The sequence shown here is derived from an EMBL/GenBank/DDBJ whole genome shotgun (WGS) entry which is preliminary data.</text>
</comment>
<dbReference type="EMBL" id="JPQZ01000050">
    <property type="protein sequence ID" value="KKO74710.1"/>
    <property type="molecule type" value="Genomic_DNA"/>
</dbReference>
<protein>
    <submittedName>
        <fullName evidence="1">Uncharacterized protein</fullName>
    </submittedName>
</protein>
<organism evidence="1 2">
    <name type="scientific">Vairimorpha ceranae</name>
    <dbReference type="NCBI Taxonomy" id="40302"/>
    <lineage>
        <taxon>Eukaryota</taxon>
        <taxon>Fungi</taxon>
        <taxon>Fungi incertae sedis</taxon>
        <taxon>Microsporidia</taxon>
        <taxon>Nosematidae</taxon>
        <taxon>Vairimorpha</taxon>
    </lineage>
</organism>
<dbReference type="GeneID" id="36320742"/>
<dbReference type="AlphaFoldDB" id="A0A0F9WD04"/>
<dbReference type="Proteomes" id="UP000034350">
    <property type="component" value="Unassembled WGS sequence"/>
</dbReference>
<dbReference type="VEuPathDB" id="MicrosporidiaDB:NCER_101362"/>
<name>A0A0F9WD04_9MICR</name>
<dbReference type="VEuPathDB" id="MicrosporidiaDB:G9O61_00g014160"/>
<evidence type="ECO:0000313" key="2">
    <source>
        <dbReference type="Proteomes" id="UP000034350"/>
    </source>
</evidence>
<evidence type="ECO:0000313" key="1">
    <source>
        <dbReference type="EMBL" id="KKO74710.1"/>
    </source>
</evidence>